<evidence type="ECO:0000313" key="2">
    <source>
        <dbReference type="Proteomes" id="UP000233469"/>
    </source>
</evidence>
<dbReference type="AlphaFoldDB" id="A0A2N1M2T5"/>
<protein>
    <recommendedName>
        <fullName evidence="3">DNA-directed DNA polymerase</fullName>
    </recommendedName>
</protein>
<evidence type="ECO:0000313" key="1">
    <source>
        <dbReference type="EMBL" id="PKK55951.1"/>
    </source>
</evidence>
<dbReference type="InterPro" id="IPR043502">
    <property type="entry name" value="DNA/RNA_pol_sf"/>
</dbReference>
<dbReference type="Proteomes" id="UP000233469">
    <property type="component" value="Unassembled WGS sequence"/>
</dbReference>
<evidence type="ECO:0008006" key="3">
    <source>
        <dbReference type="Google" id="ProtNLM"/>
    </source>
</evidence>
<proteinExistence type="predicted"/>
<name>A0A2N1M2T5_9GLOM</name>
<sequence>MAYEEALFPVAFTGKKKYFGIDHEKTPNFEPREPFIRGIDTVKQDVLRNAIVNHEQWDFEQFIETDAWKPDKDNKPVQRFIGRMRGKYDNKIPVLGERFSYVVTYPETTCDLHGRKLDLTKGEKMEFVDVAKELDKELDLYHYFEKTIVGLCARFIMYDKRHEPSSSDKIMQIRDPDEKYKEVDDHAQRKAKSWLERFVKENIIVNVITYEMMESHRTAYKRTYGSAVKKAQEMLRQKAGCLYEIFHGEWLNYEVFMASNPIDILWERFMKCARKLKKDKNLSVDDEVKEKIKSDFARYPSELTKCTEEYDLFFTNWSIICAIKSIWGPAQQKPGLGPIT</sequence>
<reference evidence="1 2" key="1">
    <citation type="submission" date="2016-04" db="EMBL/GenBank/DDBJ databases">
        <title>Genome analyses suggest a sexual origin of heterokaryosis in a supposedly ancient asexual fungus.</title>
        <authorList>
            <person name="Ropars J."/>
            <person name="Sedzielewska K."/>
            <person name="Noel J."/>
            <person name="Charron P."/>
            <person name="Farinelli L."/>
            <person name="Marton T."/>
            <person name="Kruger M."/>
            <person name="Pelin A."/>
            <person name="Brachmann A."/>
            <person name="Corradi N."/>
        </authorList>
    </citation>
    <scope>NUCLEOTIDE SEQUENCE [LARGE SCALE GENOMIC DNA]</scope>
    <source>
        <strain evidence="1 2">C2</strain>
    </source>
</reference>
<organism evidence="1 2">
    <name type="scientific">Rhizophagus irregularis</name>
    <dbReference type="NCBI Taxonomy" id="588596"/>
    <lineage>
        <taxon>Eukaryota</taxon>
        <taxon>Fungi</taxon>
        <taxon>Fungi incertae sedis</taxon>
        <taxon>Mucoromycota</taxon>
        <taxon>Glomeromycotina</taxon>
        <taxon>Glomeromycetes</taxon>
        <taxon>Glomerales</taxon>
        <taxon>Glomeraceae</taxon>
        <taxon>Rhizophagus</taxon>
    </lineage>
</organism>
<reference evidence="1 2" key="2">
    <citation type="submission" date="2017-10" db="EMBL/GenBank/DDBJ databases">
        <title>Extensive intraspecific genome diversity in a model arbuscular mycorrhizal fungus.</title>
        <authorList>
            <person name="Chen E.C.H."/>
            <person name="Morin E."/>
            <person name="Baudet D."/>
            <person name="Noel J."/>
            <person name="Ndikumana S."/>
            <person name="Charron P."/>
            <person name="St-Onge C."/>
            <person name="Giorgi J."/>
            <person name="Grigoriev I.V."/>
            <person name="Roux C."/>
            <person name="Martin F.M."/>
            <person name="Corradi N."/>
        </authorList>
    </citation>
    <scope>NUCLEOTIDE SEQUENCE [LARGE SCALE GENOMIC DNA]</scope>
    <source>
        <strain evidence="1 2">C2</strain>
    </source>
</reference>
<dbReference type="SUPFAM" id="SSF56672">
    <property type="entry name" value="DNA/RNA polymerases"/>
    <property type="match status" value="1"/>
</dbReference>
<gene>
    <name evidence="1" type="ORF">RhiirC2_801093</name>
</gene>
<comment type="caution">
    <text evidence="1">The sequence shown here is derived from an EMBL/GenBank/DDBJ whole genome shotgun (WGS) entry which is preliminary data.</text>
</comment>
<accession>A0A2N1M2T5</accession>
<dbReference type="EMBL" id="LLXL01006477">
    <property type="protein sequence ID" value="PKK55951.1"/>
    <property type="molecule type" value="Genomic_DNA"/>
</dbReference>